<organism evidence="3 4">
    <name type="scientific">Roseicella frigidaeris</name>
    <dbReference type="NCBI Taxonomy" id="2230885"/>
    <lineage>
        <taxon>Bacteria</taxon>
        <taxon>Pseudomonadati</taxon>
        <taxon>Pseudomonadota</taxon>
        <taxon>Alphaproteobacteria</taxon>
        <taxon>Acetobacterales</taxon>
        <taxon>Roseomonadaceae</taxon>
        <taxon>Roseicella</taxon>
    </lineage>
</organism>
<dbReference type="Gene3D" id="3.40.190.150">
    <property type="entry name" value="Bordetella uptake gene, domain 1"/>
    <property type="match status" value="1"/>
</dbReference>
<dbReference type="RefSeq" id="WP_111467873.1">
    <property type="nucleotide sequence ID" value="NZ_QLIX01000001.1"/>
</dbReference>
<dbReference type="Gene3D" id="3.40.190.10">
    <property type="entry name" value="Periplasmic binding protein-like II"/>
    <property type="match status" value="1"/>
</dbReference>
<keyword evidence="4" id="KW-1185">Reference proteome</keyword>
<evidence type="ECO:0000313" key="3">
    <source>
        <dbReference type="EMBL" id="RAI60761.1"/>
    </source>
</evidence>
<sequence length="320" mass="33513">MRRRPLLAALGAGLASPLPARAQGRWPERPVRIIAPFPPGGTVDIFARLTAAWLQEALGQGFVVENRSGAGGNIGAAAVARAQPDGYTLLLGSPGTQAINAHLYPNPGYDGIADFAPISLVTEVPNLVAAHPSLGIGDAAGLIALAKQRRLAYGETSIGGSTHLAAELFRMQAGIEGDHVSYRGSTPMLGDLLPGRIAWGVDNLPSILPHIRAGTLTAIGVTSRQRWSGAPEIPAIAETLPGYEVTAWFGLLAPRETPPAIIATANAALVRMLGTPEAARRLAELGGTPLPGTPEAYRAHILAEHRKWGEVIRQAGIRLE</sequence>
<comment type="similarity">
    <text evidence="1">Belongs to the UPF0065 (bug) family.</text>
</comment>
<dbReference type="PANTHER" id="PTHR42928:SF5">
    <property type="entry name" value="BLR1237 PROTEIN"/>
    <property type="match status" value="1"/>
</dbReference>
<dbReference type="AlphaFoldDB" id="A0A327MC04"/>
<dbReference type="SUPFAM" id="SSF53850">
    <property type="entry name" value="Periplasmic binding protein-like II"/>
    <property type="match status" value="1"/>
</dbReference>
<protein>
    <submittedName>
        <fullName evidence="3">Tripartite tricarboxylate transporter substrate binding protein</fullName>
    </submittedName>
</protein>
<keyword evidence="2" id="KW-0732">Signal</keyword>
<name>A0A327MC04_9PROT</name>
<dbReference type="InterPro" id="IPR005064">
    <property type="entry name" value="BUG"/>
</dbReference>
<dbReference type="InterPro" id="IPR042100">
    <property type="entry name" value="Bug_dom1"/>
</dbReference>
<comment type="caution">
    <text evidence="3">The sequence shown here is derived from an EMBL/GenBank/DDBJ whole genome shotgun (WGS) entry which is preliminary data.</text>
</comment>
<dbReference type="OrthoDB" id="8443386at2"/>
<evidence type="ECO:0000256" key="1">
    <source>
        <dbReference type="ARBA" id="ARBA00006987"/>
    </source>
</evidence>
<feature type="chain" id="PRO_5016289335" evidence="2">
    <location>
        <begin position="23"/>
        <end position="320"/>
    </location>
</feature>
<dbReference type="Proteomes" id="UP000249065">
    <property type="component" value="Unassembled WGS sequence"/>
</dbReference>
<proteinExistence type="inferred from homology"/>
<dbReference type="EMBL" id="QLIX01000001">
    <property type="protein sequence ID" value="RAI60761.1"/>
    <property type="molecule type" value="Genomic_DNA"/>
</dbReference>
<evidence type="ECO:0000313" key="4">
    <source>
        <dbReference type="Proteomes" id="UP000249065"/>
    </source>
</evidence>
<dbReference type="Pfam" id="PF03401">
    <property type="entry name" value="TctC"/>
    <property type="match status" value="1"/>
</dbReference>
<feature type="signal peptide" evidence="2">
    <location>
        <begin position="1"/>
        <end position="22"/>
    </location>
</feature>
<gene>
    <name evidence="3" type="ORF">DOO78_01130</name>
</gene>
<reference evidence="4" key="1">
    <citation type="submission" date="2018-06" db="EMBL/GenBank/DDBJ databases">
        <authorList>
            <person name="Khan S.A."/>
        </authorList>
    </citation>
    <scope>NUCLEOTIDE SEQUENCE [LARGE SCALE GENOMIC DNA]</scope>
    <source>
        <strain evidence="4">DB-1506</strain>
    </source>
</reference>
<dbReference type="PIRSF" id="PIRSF017082">
    <property type="entry name" value="YflP"/>
    <property type="match status" value="1"/>
</dbReference>
<accession>A0A327MC04</accession>
<dbReference type="PANTHER" id="PTHR42928">
    <property type="entry name" value="TRICARBOXYLATE-BINDING PROTEIN"/>
    <property type="match status" value="1"/>
</dbReference>
<evidence type="ECO:0000256" key="2">
    <source>
        <dbReference type="SAM" id="SignalP"/>
    </source>
</evidence>